<comment type="caution">
    <text evidence="2">The sequence shown here is derived from an EMBL/GenBank/DDBJ whole genome shotgun (WGS) entry which is preliminary data.</text>
</comment>
<evidence type="ECO:0000256" key="1">
    <source>
        <dbReference type="SAM" id="MobiDB-lite"/>
    </source>
</evidence>
<proteinExistence type="predicted"/>
<dbReference type="AlphaFoldDB" id="A0AAV7V7T2"/>
<feature type="compositionally biased region" description="Low complexity" evidence="1">
    <location>
        <begin position="55"/>
        <end position="67"/>
    </location>
</feature>
<evidence type="ECO:0000313" key="2">
    <source>
        <dbReference type="EMBL" id="KAJ1197599.1"/>
    </source>
</evidence>
<name>A0AAV7V7T2_PLEWA</name>
<feature type="region of interest" description="Disordered" evidence="1">
    <location>
        <begin position="1"/>
        <end position="113"/>
    </location>
</feature>
<gene>
    <name evidence="2" type="ORF">NDU88_001455</name>
</gene>
<reference evidence="2" key="1">
    <citation type="journal article" date="2022" name="bioRxiv">
        <title>Sequencing and chromosome-scale assembly of the giantPleurodeles waltlgenome.</title>
        <authorList>
            <person name="Brown T."/>
            <person name="Elewa A."/>
            <person name="Iarovenko S."/>
            <person name="Subramanian E."/>
            <person name="Araus A.J."/>
            <person name="Petzold A."/>
            <person name="Susuki M."/>
            <person name="Suzuki K.-i.T."/>
            <person name="Hayashi T."/>
            <person name="Toyoda A."/>
            <person name="Oliveira C."/>
            <person name="Osipova E."/>
            <person name="Leigh N.D."/>
            <person name="Simon A."/>
            <person name="Yun M.H."/>
        </authorList>
    </citation>
    <scope>NUCLEOTIDE SEQUENCE</scope>
    <source>
        <strain evidence="2">20211129_DDA</strain>
        <tissue evidence="2">Liver</tissue>
    </source>
</reference>
<protein>
    <submittedName>
        <fullName evidence="2">Uncharacterized protein</fullName>
    </submittedName>
</protein>
<keyword evidence="3" id="KW-1185">Reference proteome</keyword>
<dbReference type="EMBL" id="JANPWB010000003">
    <property type="protein sequence ID" value="KAJ1197599.1"/>
    <property type="molecule type" value="Genomic_DNA"/>
</dbReference>
<dbReference type="Proteomes" id="UP001066276">
    <property type="component" value="Chromosome 2_1"/>
</dbReference>
<feature type="compositionally biased region" description="Basic and acidic residues" evidence="1">
    <location>
        <begin position="15"/>
        <end position="37"/>
    </location>
</feature>
<sequence length="139" mass="15076">MKSRTDGGHSWCSSRGDELGEKEDAKHITKELEKGPDEASEMGEIPETWYEEWWTPPGGTQQPSTTQESCGSAGSKQGAEGANDTGDEGATGGRVAHGERSPDIQIRKESEDLEKCREKHWGKSCGDAVPWGPRAPSFT</sequence>
<feature type="compositionally biased region" description="Basic and acidic residues" evidence="1">
    <location>
        <begin position="96"/>
        <end position="113"/>
    </location>
</feature>
<accession>A0AAV7V7T2</accession>
<evidence type="ECO:0000313" key="3">
    <source>
        <dbReference type="Proteomes" id="UP001066276"/>
    </source>
</evidence>
<feature type="region of interest" description="Disordered" evidence="1">
    <location>
        <begin position="120"/>
        <end position="139"/>
    </location>
</feature>
<organism evidence="2 3">
    <name type="scientific">Pleurodeles waltl</name>
    <name type="common">Iberian ribbed newt</name>
    <dbReference type="NCBI Taxonomy" id="8319"/>
    <lineage>
        <taxon>Eukaryota</taxon>
        <taxon>Metazoa</taxon>
        <taxon>Chordata</taxon>
        <taxon>Craniata</taxon>
        <taxon>Vertebrata</taxon>
        <taxon>Euteleostomi</taxon>
        <taxon>Amphibia</taxon>
        <taxon>Batrachia</taxon>
        <taxon>Caudata</taxon>
        <taxon>Salamandroidea</taxon>
        <taxon>Salamandridae</taxon>
        <taxon>Pleurodelinae</taxon>
        <taxon>Pleurodeles</taxon>
    </lineage>
</organism>